<gene>
    <name evidence="1" type="ORF">HV056_21450</name>
</gene>
<dbReference type="Proteomes" id="UP000533461">
    <property type="component" value="Unassembled WGS sequence"/>
</dbReference>
<dbReference type="EMBL" id="JABXRP010000001">
    <property type="protein sequence ID" value="MBA8079085.1"/>
    <property type="molecule type" value="Genomic_DNA"/>
</dbReference>
<dbReference type="RefSeq" id="WP_182382962.1">
    <property type="nucleotide sequence ID" value="NZ_JABXQT010000001.1"/>
</dbReference>
<name>A0A7W3HFP6_ENTAS</name>
<organism evidence="1 2">
    <name type="scientific">Enterobacter asburiae</name>
    <dbReference type="NCBI Taxonomy" id="61645"/>
    <lineage>
        <taxon>Bacteria</taxon>
        <taxon>Pseudomonadati</taxon>
        <taxon>Pseudomonadota</taxon>
        <taxon>Gammaproteobacteria</taxon>
        <taxon>Enterobacterales</taxon>
        <taxon>Enterobacteriaceae</taxon>
        <taxon>Enterobacter</taxon>
        <taxon>Enterobacter cloacae complex</taxon>
    </lineage>
</organism>
<proteinExistence type="predicted"/>
<comment type="caution">
    <text evidence="1">The sequence shown here is derived from an EMBL/GenBank/DDBJ whole genome shotgun (WGS) entry which is preliminary data.</text>
</comment>
<protein>
    <submittedName>
        <fullName evidence="1">Uncharacterized protein</fullName>
    </submittedName>
</protein>
<sequence length="272" mass="30633">MNISMLYFTTGPATVVDPSYIEYMNQPPGMMDGVKVIHTSEDHRLFLQGEFGGFRIYSLVTHSRAEVIPSSIRKISSTHFVSTVKFEFTPGSVTEHKIFFRSPIPFADVRAKSYGIFPDSFEFRSFGPGTESFPCNLSFLLIYAENCPSIPLRIEYIGIAKSAKREAQDRLGEGHEKLQKLLAEQNRRPSKQTTSIVLYRPSPLEPPILPFADIIETIEATMIQYFKPHPLNVERLNFPHDSPALSNKIKRIGACRVITEVSAALLNKSDFG</sequence>
<accession>A0A7W3HFP6</accession>
<evidence type="ECO:0000313" key="2">
    <source>
        <dbReference type="Proteomes" id="UP000533461"/>
    </source>
</evidence>
<dbReference type="AlphaFoldDB" id="A0A7W3HFP6"/>
<reference evidence="1 2" key="1">
    <citation type="submission" date="2020-06" db="EMBL/GenBank/DDBJ databases">
        <title>REHAB project genomes.</title>
        <authorList>
            <person name="Shaw L.P."/>
        </authorList>
    </citation>
    <scope>NUCLEOTIDE SEQUENCE [LARGE SCALE GENOMIC DNA]</scope>
    <source>
        <strain evidence="1 2">RHBSTW-00074</strain>
    </source>
</reference>
<evidence type="ECO:0000313" key="1">
    <source>
        <dbReference type="EMBL" id="MBA8079085.1"/>
    </source>
</evidence>